<accession>A0A9D2HEH5</accession>
<comment type="caution">
    <text evidence="1">The sequence shown here is derived from an EMBL/GenBank/DDBJ whole genome shotgun (WGS) entry which is preliminary data.</text>
</comment>
<gene>
    <name evidence="1" type="ORF">IAA07_00850</name>
</gene>
<sequence>MKYTSAEANKLLRKLTEEKYYLLTMEEKSSTFQAALGEDPESVRPEYDYRAVRTAIDELNRKIRMVKHAVSRFNLEHMVPGFDMTVDQMLVYIPQLTAKKEKLSEMKDRLPKQRDTKSTYGRAATIIDYIYTNYDIKEVRADFDAVSDELSRAQTALDVLNNTETMEIDI</sequence>
<proteinExistence type="predicted"/>
<organism evidence="1 2">
    <name type="scientific">Candidatus Lachnoclostridium stercoravium</name>
    <dbReference type="NCBI Taxonomy" id="2838633"/>
    <lineage>
        <taxon>Bacteria</taxon>
        <taxon>Bacillati</taxon>
        <taxon>Bacillota</taxon>
        <taxon>Clostridia</taxon>
        <taxon>Lachnospirales</taxon>
        <taxon>Lachnospiraceae</taxon>
    </lineage>
</organism>
<dbReference type="EMBL" id="DWZA01000005">
    <property type="protein sequence ID" value="HJA70111.1"/>
    <property type="molecule type" value="Genomic_DNA"/>
</dbReference>
<name>A0A9D2HEH5_9FIRM</name>
<evidence type="ECO:0000313" key="1">
    <source>
        <dbReference type="EMBL" id="HJA70111.1"/>
    </source>
</evidence>
<reference evidence="1" key="2">
    <citation type="submission" date="2021-04" db="EMBL/GenBank/DDBJ databases">
        <authorList>
            <person name="Gilroy R."/>
        </authorList>
    </citation>
    <scope>NUCLEOTIDE SEQUENCE</scope>
    <source>
        <strain evidence="1">CHK178-16964</strain>
    </source>
</reference>
<reference evidence="1" key="1">
    <citation type="journal article" date="2021" name="PeerJ">
        <title>Extensive microbial diversity within the chicken gut microbiome revealed by metagenomics and culture.</title>
        <authorList>
            <person name="Gilroy R."/>
            <person name="Ravi A."/>
            <person name="Getino M."/>
            <person name="Pursley I."/>
            <person name="Horton D.L."/>
            <person name="Alikhan N.F."/>
            <person name="Baker D."/>
            <person name="Gharbi K."/>
            <person name="Hall N."/>
            <person name="Watson M."/>
            <person name="Adriaenssens E.M."/>
            <person name="Foster-Nyarko E."/>
            <person name="Jarju S."/>
            <person name="Secka A."/>
            <person name="Antonio M."/>
            <person name="Oren A."/>
            <person name="Chaudhuri R.R."/>
            <person name="La Ragione R."/>
            <person name="Hildebrand F."/>
            <person name="Pallen M.J."/>
        </authorList>
    </citation>
    <scope>NUCLEOTIDE SEQUENCE</scope>
    <source>
        <strain evidence="1">CHK178-16964</strain>
    </source>
</reference>
<dbReference type="Proteomes" id="UP000823900">
    <property type="component" value="Unassembled WGS sequence"/>
</dbReference>
<dbReference type="Gene3D" id="6.10.320.10">
    <property type="match status" value="1"/>
</dbReference>
<evidence type="ECO:0000313" key="2">
    <source>
        <dbReference type="Proteomes" id="UP000823900"/>
    </source>
</evidence>
<dbReference type="AlphaFoldDB" id="A0A9D2HEH5"/>
<protein>
    <submittedName>
        <fullName evidence="1">Uncharacterized protein</fullName>
    </submittedName>
</protein>